<dbReference type="EMBL" id="JBFXLS010000063">
    <property type="protein sequence ID" value="KAL2821463.1"/>
    <property type="molecule type" value="Genomic_DNA"/>
</dbReference>
<dbReference type="GO" id="GO:0004601">
    <property type="term" value="F:peroxidase activity"/>
    <property type="evidence" value="ECO:0007669"/>
    <property type="project" value="UniProtKB-KW"/>
</dbReference>
<reference evidence="6 7" key="1">
    <citation type="submission" date="2024-07" db="EMBL/GenBank/DDBJ databases">
        <title>Section-level genome sequencing and comparative genomics of Aspergillus sections Usti and Cavernicolus.</title>
        <authorList>
            <consortium name="Lawrence Berkeley National Laboratory"/>
            <person name="Nybo J.L."/>
            <person name="Vesth T.C."/>
            <person name="Theobald S."/>
            <person name="Frisvad J.C."/>
            <person name="Larsen T.O."/>
            <person name="Kjaerboelling I."/>
            <person name="Rothschild-Mancinelli K."/>
            <person name="Lyhne E.K."/>
            <person name="Kogle M.E."/>
            <person name="Barry K."/>
            <person name="Clum A."/>
            <person name="Na H."/>
            <person name="Ledsgaard L."/>
            <person name="Lin J."/>
            <person name="Lipzen A."/>
            <person name="Kuo A."/>
            <person name="Riley R."/>
            <person name="Mondo S."/>
            <person name="LaButti K."/>
            <person name="Haridas S."/>
            <person name="Pangalinan J."/>
            <person name="Salamov A.A."/>
            <person name="Simmons B.A."/>
            <person name="Magnuson J.K."/>
            <person name="Chen J."/>
            <person name="Drula E."/>
            <person name="Henrissat B."/>
            <person name="Wiebenga A."/>
            <person name="Lubbers R.J."/>
            <person name="Gomes A.C."/>
            <person name="Makela M.R."/>
            <person name="Stajich J."/>
            <person name="Grigoriev I.V."/>
            <person name="Mortensen U.H."/>
            <person name="De vries R.P."/>
            <person name="Baker S.E."/>
            <person name="Andersen M.R."/>
        </authorList>
    </citation>
    <scope>NUCLEOTIDE SEQUENCE [LARGE SCALE GENOMIC DNA]</scope>
    <source>
        <strain evidence="6 7">CBS 600.67</strain>
    </source>
</reference>
<dbReference type="InterPro" id="IPR034812">
    <property type="entry name" value="Ppo-like_N"/>
</dbReference>
<dbReference type="Gene3D" id="1.10.640.10">
    <property type="entry name" value="Haem peroxidase domain superfamily, animal type"/>
    <property type="match status" value="1"/>
</dbReference>
<dbReference type="PROSITE" id="PS50292">
    <property type="entry name" value="PEROXIDASE_3"/>
    <property type="match status" value="1"/>
</dbReference>
<evidence type="ECO:0000256" key="2">
    <source>
        <dbReference type="ARBA" id="ARBA00022964"/>
    </source>
</evidence>
<organism evidence="6 7">
    <name type="scientific">Aspergillus cavernicola</name>
    <dbReference type="NCBI Taxonomy" id="176166"/>
    <lineage>
        <taxon>Eukaryota</taxon>
        <taxon>Fungi</taxon>
        <taxon>Dikarya</taxon>
        <taxon>Ascomycota</taxon>
        <taxon>Pezizomycotina</taxon>
        <taxon>Eurotiomycetes</taxon>
        <taxon>Eurotiomycetidae</taxon>
        <taxon>Eurotiales</taxon>
        <taxon>Aspergillaceae</taxon>
        <taxon>Aspergillus</taxon>
        <taxon>Aspergillus subgen. Nidulantes</taxon>
    </lineage>
</organism>
<proteinExistence type="predicted"/>
<evidence type="ECO:0000256" key="3">
    <source>
        <dbReference type="ARBA" id="ARBA00023002"/>
    </source>
</evidence>
<dbReference type="InterPro" id="IPR037120">
    <property type="entry name" value="Haem_peroxidase_sf_animal"/>
</dbReference>
<feature type="region of interest" description="Disordered" evidence="5">
    <location>
        <begin position="1"/>
        <end position="26"/>
    </location>
</feature>
<dbReference type="Gene3D" id="1.10.630.10">
    <property type="entry name" value="Cytochrome P450"/>
    <property type="match status" value="1"/>
</dbReference>
<keyword evidence="2" id="KW-0223">Dioxygenase</keyword>
<dbReference type="SUPFAM" id="SSF48264">
    <property type="entry name" value="Cytochrome P450"/>
    <property type="match status" value="1"/>
</dbReference>
<name>A0ABR4I141_9EURO</name>
<gene>
    <name evidence="6" type="ORF">BDW59DRAFT_164197</name>
</gene>
<dbReference type="Proteomes" id="UP001610335">
    <property type="component" value="Unassembled WGS sequence"/>
</dbReference>
<dbReference type="PRINTS" id="PR00457">
    <property type="entry name" value="ANPEROXIDASE"/>
</dbReference>
<dbReference type="InterPro" id="IPR019791">
    <property type="entry name" value="Haem_peroxidase_animal"/>
</dbReference>
<evidence type="ECO:0000313" key="6">
    <source>
        <dbReference type="EMBL" id="KAL2821463.1"/>
    </source>
</evidence>
<keyword evidence="3" id="KW-0560">Oxidoreductase</keyword>
<evidence type="ECO:0000256" key="4">
    <source>
        <dbReference type="ARBA" id="ARBA00023004"/>
    </source>
</evidence>
<sequence>MKGESQAEGSSSHLAHAHESHHESLDKADNKCMHELQHYWGHPSEPLTNNMGTESGGVINSVKDASKVLHKATRPLPTETGNGTYVEDESDGGSLWKDLRSLGIEDAATLKDLLGHEARGGLLNDRTMLMERIIQLVAKLPDKSKTRERLTHQFLGQLWDSLPHPPMSYLGDKYAYRSADGSYNNPTLPWLGAANTEYARTVEPSKMRPVNLPDPGLIFDSIFARNTFNPHPNKVSSMFFTWASLIIHDLFQTGYPNQDINKTSSYLDLSILYGDNQAEQDLMRTFNDGQIKPDCFSEPRIIALPAASGVVLVMLNRFHNYIAKQLAEINENGRFTKPSPNIIDPTEARAELAKYDNNLFQTARLITCGMYINITLYDYLRTIINLNRDNTTWNLDPRAHKDHDSIPVAQGNQCSVEFNLAYRWHSTIGRRDEVWADKAYEELLGKRGQDASLDDLVQGMKNFSKGLDKDPSKRTFAGLKRQANGTFRDAELVDILTGAIDEVAGSFGPRNVPKVLRSVEILGMEQARRWNVGTLNEFRKFFGLTTYEHFEDINSDPEIADQLRHLYEHPDYVELYPGIVAEEAKEPMVPGVGIAPGYTVSRAVLSDAVALVRGDRFYTKEYNARNLTNWGYNECKYDMDVNQGCSFYRLALRAFPEWFKPNSIFIHYPMTIPGENQVIMRGLGREEYYSWDRPAYIPPRAEIFDYPNVHRILQDASNFRVTWGEATAYVFGEKAWDFMLSGDSPSHANQRDIMSRSLYRGRWHEAVKQFYLETTQRLLSEKSCRIGNVNQVDITRDIGNLAHVHFACNIFSLPLKSTQHPHGIVTEHEMFDLMALIFTAIFFDVDPVKSFFLRNKAREAAREVGKLVELHVKAISSSGFMANLLSGIGVNKNALYEYGVHMVERLLKSGLDAEQVTWSQILPTAVSMVPNQAQVFTQIIDYYLSDKGKQHLPNINRLAKEDSPASDEMLLRYCMEAIRLNGIFGSYRKSYTNLTLNDKNRMVHIQPGDKVFVSFVQANRDPNVFPNSDKVDLDRPMESYIHYGVGPHTCLGGEASKVALTAMLRVVGRLDNIRPAPGAQGQLKKIKRENGFYTYMREDESSFYAFPMSWKIHYDGYIPGTRESFHEGGNCKMPGHWQN</sequence>
<dbReference type="SUPFAM" id="SSF48113">
    <property type="entry name" value="Heme-dependent peroxidases"/>
    <property type="match status" value="1"/>
</dbReference>
<dbReference type="PANTHER" id="PTHR11903">
    <property type="entry name" value="PROSTAGLANDIN G/H SYNTHASE"/>
    <property type="match status" value="1"/>
</dbReference>
<dbReference type="CDD" id="cd20612">
    <property type="entry name" value="CYP_LDS-like_C"/>
    <property type="match status" value="1"/>
</dbReference>
<dbReference type="InterPro" id="IPR010255">
    <property type="entry name" value="Haem_peroxidase_sf"/>
</dbReference>
<dbReference type="Pfam" id="PF03098">
    <property type="entry name" value="An_peroxidase"/>
    <property type="match status" value="2"/>
</dbReference>
<evidence type="ECO:0000256" key="1">
    <source>
        <dbReference type="ARBA" id="ARBA00022723"/>
    </source>
</evidence>
<dbReference type="CDD" id="cd09817">
    <property type="entry name" value="linoleate_diol_synthase_like"/>
    <property type="match status" value="1"/>
</dbReference>
<accession>A0ABR4I141</accession>
<protein>
    <submittedName>
        <fullName evidence="6">Heme peroxidase family protein</fullName>
    </submittedName>
</protein>
<keyword evidence="1" id="KW-0479">Metal-binding</keyword>
<keyword evidence="7" id="KW-1185">Reference proteome</keyword>
<evidence type="ECO:0000256" key="5">
    <source>
        <dbReference type="SAM" id="MobiDB-lite"/>
    </source>
</evidence>
<keyword evidence="4" id="KW-0408">Iron</keyword>
<dbReference type="InterPro" id="IPR050783">
    <property type="entry name" value="Oxylipin_biosynth_metab"/>
</dbReference>
<feature type="compositionally biased region" description="Basic and acidic residues" evidence="5">
    <location>
        <begin position="16"/>
        <end position="26"/>
    </location>
</feature>
<dbReference type="InterPro" id="IPR036396">
    <property type="entry name" value="Cyt_P450_sf"/>
</dbReference>
<evidence type="ECO:0000313" key="7">
    <source>
        <dbReference type="Proteomes" id="UP001610335"/>
    </source>
</evidence>
<keyword evidence="6" id="KW-0575">Peroxidase</keyword>
<dbReference type="PANTHER" id="PTHR11903:SF13">
    <property type="entry name" value="LINOLEATE 10R-LIPOXYGENASE"/>
    <property type="match status" value="1"/>
</dbReference>
<comment type="caution">
    <text evidence="6">The sequence shown here is derived from an EMBL/GenBank/DDBJ whole genome shotgun (WGS) entry which is preliminary data.</text>
</comment>